<reference evidence="2 3" key="1">
    <citation type="journal article" date="2019" name="Fungal Biol. Biotechnol.">
        <title>Draft genome sequence of fastidious pathogen Ceratobasidium theobromae, which causes vascular-streak dieback in Theobroma cacao.</title>
        <authorList>
            <person name="Ali S.S."/>
            <person name="Asman A."/>
            <person name="Shao J."/>
            <person name="Firmansyah A.P."/>
            <person name="Susilo A.W."/>
            <person name="Rosmana A."/>
            <person name="McMahon P."/>
            <person name="Junaid M."/>
            <person name="Guest D."/>
            <person name="Kheng T.Y."/>
            <person name="Meinhardt L.W."/>
            <person name="Bailey B.A."/>
        </authorList>
    </citation>
    <scope>NUCLEOTIDE SEQUENCE [LARGE SCALE GENOMIC DNA]</scope>
    <source>
        <strain evidence="2 3">CT2</strain>
    </source>
</reference>
<dbReference type="EMBL" id="SSOP01000091">
    <property type="protein sequence ID" value="KAB5591752.1"/>
    <property type="molecule type" value="Genomic_DNA"/>
</dbReference>
<dbReference type="InterPro" id="IPR043128">
    <property type="entry name" value="Rev_trsase/Diguanyl_cyclase"/>
</dbReference>
<dbReference type="CDD" id="cd01650">
    <property type="entry name" value="RT_nLTR_like"/>
    <property type="match status" value="1"/>
</dbReference>
<evidence type="ECO:0000313" key="2">
    <source>
        <dbReference type="EMBL" id="KAB5591752.1"/>
    </source>
</evidence>
<dbReference type="OrthoDB" id="412006at2759"/>
<keyword evidence="2" id="KW-0695">RNA-directed DNA polymerase</keyword>
<keyword evidence="3" id="KW-1185">Reference proteome</keyword>
<dbReference type="SUPFAM" id="SSF56672">
    <property type="entry name" value="DNA/RNA polymerases"/>
    <property type="match status" value="1"/>
</dbReference>
<name>A0A5N5QJ31_9AGAM</name>
<comment type="caution">
    <text evidence="2">The sequence shown here is derived from an EMBL/GenBank/DDBJ whole genome shotgun (WGS) entry which is preliminary data.</text>
</comment>
<dbReference type="PANTHER" id="PTHR33481:SF1">
    <property type="entry name" value="ENDONUCLEASE_EXONUCLEASE_PHOSPHATASE DOMAIN-CONTAINING PROTEIN-RELATED"/>
    <property type="match status" value="1"/>
</dbReference>
<dbReference type="PROSITE" id="PS50878">
    <property type="entry name" value="RT_POL"/>
    <property type="match status" value="1"/>
</dbReference>
<dbReference type="InterPro" id="IPR000477">
    <property type="entry name" value="RT_dom"/>
</dbReference>
<evidence type="ECO:0000313" key="3">
    <source>
        <dbReference type="Proteomes" id="UP000383932"/>
    </source>
</evidence>
<dbReference type="Proteomes" id="UP000383932">
    <property type="component" value="Unassembled WGS sequence"/>
</dbReference>
<proteinExistence type="predicted"/>
<organism evidence="2 3">
    <name type="scientific">Ceratobasidium theobromae</name>
    <dbReference type="NCBI Taxonomy" id="1582974"/>
    <lineage>
        <taxon>Eukaryota</taxon>
        <taxon>Fungi</taxon>
        <taxon>Dikarya</taxon>
        <taxon>Basidiomycota</taxon>
        <taxon>Agaricomycotina</taxon>
        <taxon>Agaricomycetes</taxon>
        <taxon>Cantharellales</taxon>
        <taxon>Ceratobasidiaceae</taxon>
        <taxon>Ceratobasidium</taxon>
    </lineage>
</organism>
<keyword evidence="2" id="KW-0548">Nucleotidyltransferase</keyword>
<sequence>MAGWNITVAYCKYNKTRQHVKAKRAFFDEICSMARPDNIWGINQWYRGRKSYGLPTLRGPDGTLATTNSAKAELLHKMFFPFTPATPSGLSVEAMAQNAELSFPAISQGEIAVNLASCSNKSASGAHGSNYQVLRWAIAARGDLIEALYNAMLLFEYHPVCLKNTLIAPIPKPNKFDFASPKAYRPISLLETLSKLFEKIMAARITALSGLHRLIPPEQFGGKDMTSCMDAGLSLVHNIEMVWAEKNQVLITLLDISGYFNNIDHDLLVKCMQKMGYPPRVLGWLWSYLSDWTASFRINDEVGAAFELKGRGIPQGSPLSPVFSSIFTAPMLASLRACGTQVQAYIDDLCIFKKSDSQEGCIAGLLDGTHATLEALTDMGLSAERSKTELIHFAKNVREMMKNLPLILGDKAEDIV</sequence>
<accession>A0A5N5QJ31</accession>
<dbReference type="PANTHER" id="PTHR33481">
    <property type="entry name" value="REVERSE TRANSCRIPTASE"/>
    <property type="match status" value="1"/>
</dbReference>
<dbReference type="AlphaFoldDB" id="A0A5N5QJ31"/>
<protein>
    <submittedName>
        <fullName evidence="2">RNA-directed DNA polymerase from mobile element jockey</fullName>
    </submittedName>
</protein>
<keyword evidence="2" id="KW-0808">Transferase</keyword>
<feature type="domain" description="Reverse transcriptase" evidence="1">
    <location>
        <begin position="151"/>
        <end position="408"/>
    </location>
</feature>
<evidence type="ECO:0000259" key="1">
    <source>
        <dbReference type="PROSITE" id="PS50878"/>
    </source>
</evidence>
<dbReference type="GO" id="GO:0003964">
    <property type="term" value="F:RNA-directed DNA polymerase activity"/>
    <property type="evidence" value="ECO:0007669"/>
    <property type="project" value="UniProtKB-KW"/>
</dbReference>
<dbReference type="Pfam" id="PF00078">
    <property type="entry name" value="RVT_1"/>
    <property type="match status" value="1"/>
</dbReference>
<dbReference type="Gene3D" id="3.30.70.270">
    <property type="match status" value="1"/>
</dbReference>
<dbReference type="InterPro" id="IPR043502">
    <property type="entry name" value="DNA/RNA_pol_sf"/>
</dbReference>
<gene>
    <name evidence="2" type="ORF">CTheo_4821</name>
</gene>